<dbReference type="AlphaFoldDB" id="A0A0A5GBU6"/>
<name>A0A0A5GBU6_9BACI</name>
<dbReference type="Proteomes" id="UP000030401">
    <property type="component" value="Unassembled WGS sequence"/>
</dbReference>
<dbReference type="InterPro" id="IPR055571">
    <property type="entry name" value="DUF7147"/>
</dbReference>
<dbReference type="Pfam" id="PF23648">
    <property type="entry name" value="DUF7147"/>
    <property type="match status" value="1"/>
</dbReference>
<evidence type="ECO:0000313" key="2">
    <source>
        <dbReference type="EMBL" id="KGX88565.1"/>
    </source>
</evidence>
<dbReference type="RefSeq" id="WP_036832221.1">
    <property type="nucleotide sequence ID" value="NZ_AVPG01000002.1"/>
</dbReference>
<keyword evidence="2" id="KW-0808">Transferase</keyword>
<dbReference type="eggNOG" id="ENOG502ZQ3T">
    <property type="taxonomic scope" value="Bacteria"/>
</dbReference>
<organism evidence="2 3">
    <name type="scientific">Pontibacillus litoralis JSM 072002</name>
    <dbReference type="NCBI Taxonomy" id="1385512"/>
    <lineage>
        <taxon>Bacteria</taxon>
        <taxon>Bacillati</taxon>
        <taxon>Bacillota</taxon>
        <taxon>Bacilli</taxon>
        <taxon>Bacillales</taxon>
        <taxon>Bacillaceae</taxon>
        <taxon>Pontibacillus</taxon>
    </lineage>
</organism>
<gene>
    <name evidence="2" type="ORF">N784_07800</name>
</gene>
<evidence type="ECO:0000313" key="3">
    <source>
        <dbReference type="Proteomes" id="UP000030401"/>
    </source>
</evidence>
<keyword evidence="2" id="KW-0418">Kinase</keyword>
<sequence>MIQRFIELGEGYSDIYELLTIAQSMPQRIQHIFAFHTVIKDEKRTSLAISMHPTTVGDFQPIYICREGIPFPHDKANKRYELMKKFATSIDKDIIELTVQPSHIFNETELYYNHLIGVLRMNRYIAPLT</sequence>
<keyword evidence="3" id="KW-1185">Reference proteome</keyword>
<reference evidence="2 3" key="1">
    <citation type="submission" date="2013-08" db="EMBL/GenBank/DDBJ databases">
        <authorList>
            <person name="Huang J."/>
            <person name="Wang G."/>
        </authorList>
    </citation>
    <scope>NUCLEOTIDE SEQUENCE [LARGE SCALE GENOMIC DNA]</scope>
    <source>
        <strain evidence="2 3">JSM 072002</strain>
    </source>
</reference>
<dbReference type="STRING" id="1385512.N784_07800"/>
<proteinExistence type="predicted"/>
<comment type="caution">
    <text evidence="2">The sequence shown here is derived from an EMBL/GenBank/DDBJ whole genome shotgun (WGS) entry which is preliminary data.</text>
</comment>
<protein>
    <submittedName>
        <fullName evidence="2">Methylthioribose kinase</fullName>
    </submittedName>
</protein>
<feature type="domain" description="DUF7147" evidence="1">
    <location>
        <begin position="1"/>
        <end position="125"/>
    </location>
</feature>
<accession>A0A0A5GBU6</accession>
<dbReference type="OrthoDB" id="2427086at2"/>
<dbReference type="EMBL" id="AVPG01000002">
    <property type="protein sequence ID" value="KGX88565.1"/>
    <property type="molecule type" value="Genomic_DNA"/>
</dbReference>
<dbReference type="GO" id="GO:0016301">
    <property type="term" value="F:kinase activity"/>
    <property type="evidence" value="ECO:0007669"/>
    <property type="project" value="UniProtKB-KW"/>
</dbReference>
<evidence type="ECO:0000259" key="1">
    <source>
        <dbReference type="Pfam" id="PF23648"/>
    </source>
</evidence>